<evidence type="ECO:0000256" key="2">
    <source>
        <dbReference type="SAM" id="Phobius"/>
    </source>
</evidence>
<proteinExistence type="predicted"/>
<keyword evidence="2" id="KW-1133">Transmembrane helix</keyword>
<feature type="region of interest" description="Disordered" evidence="1">
    <location>
        <begin position="1"/>
        <end position="24"/>
    </location>
</feature>
<feature type="transmembrane region" description="Helical" evidence="2">
    <location>
        <begin position="32"/>
        <end position="53"/>
    </location>
</feature>
<feature type="compositionally biased region" description="Basic and acidic residues" evidence="1">
    <location>
        <begin position="103"/>
        <end position="121"/>
    </location>
</feature>
<reference evidence="3" key="1">
    <citation type="submission" date="2020-02" db="EMBL/GenBank/DDBJ databases">
        <authorList>
            <person name="Meier V. D."/>
        </authorList>
    </citation>
    <scope>NUCLEOTIDE SEQUENCE</scope>
    <source>
        <strain evidence="3">AVDCRST_MAG01</strain>
    </source>
</reference>
<feature type="compositionally biased region" description="Basic residues" evidence="1">
    <location>
        <begin position="9"/>
        <end position="19"/>
    </location>
</feature>
<feature type="region of interest" description="Disordered" evidence="1">
    <location>
        <begin position="58"/>
        <end position="152"/>
    </location>
</feature>
<organism evidence="3">
    <name type="scientific">uncultured Rubrobacteraceae bacterium</name>
    <dbReference type="NCBI Taxonomy" id="349277"/>
    <lineage>
        <taxon>Bacteria</taxon>
        <taxon>Bacillati</taxon>
        <taxon>Actinomycetota</taxon>
        <taxon>Rubrobacteria</taxon>
        <taxon>Rubrobacterales</taxon>
        <taxon>Rubrobacteraceae</taxon>
        <taxon>environmental samples</taxon>
    </lineage>
</organism>
<evidence type="ECO:0000313" key="3">
    <source>
        <dbReference type="EMBL" id="CAA9398696.1"/>
    </source>
</evidence>
<dbReference type="AlphaFoldDB" id="A0A6J4NVJ6"/>
<dbReference type="EMBL" id="CADCUW010000138">
    <property type="protein sequence ID" value="CAA9398696.1"/>
    <property type="molecule type" value="Genomic_DNA"/>
</dbReference>
<protein>
    <submittedName>
        <fullName evidence="3">Uncharacterized protein</fullName>
    </submittedName>
</protein>
<sequence>MDPFAPRESRRRAGARRSRTANGEQAVGRSKMWVLLAFVAVLLVAYAFFVVLIGGERAGTAEGGAPSGQRAVADPEGGRDGKGAADQNRPAGREDLPLTAPGDDDRGESKPNAGLDDHDIYVYEPEGSDRGPGPGGAEGEPGGYDPLGKGTDGPVLSETQLERAELAVSNYVTAVYGYSGDDFDEYQKKVGEAVVFPGFFSSPGAEHVREVQRRIEGSPDGVSSGAVLKGFTAEQQTEERIEGVAYFDVGEGVAFSKTAASGVELQGEVTSYAQPVNLQLYGSQWRVTEAGQRQEVSD</sequence>
<gene>
    <name evidence="3" type="ORF">AVDCRST_MAG01-01-911</name>
</gene>
<keyword evidence="2" id="KW-0472">Membrane</keyword>
<name>A0A6J4NVJ6_9ACTN</name>
<keyword evidence="2" id="KW-0812">Transmembrane</keyword>
<accession>A0A6J4NVJ6</accession>
<evidence type="ECO:0000256" key="1">
    <source>
        <dbReference type="SAM" id="MobiDB-lite"/>
    </source>
</evidence>
<feature type="compositionally biased region" description="Gly residues" evidence="1">
    <location>
        <begin position="130"/>
        <end position="142"/>
    </location>
</feature>